<keyword evidence="2" id="KW-1185">Reference proteome</keyword>
<protein>
    <submittedName>
        <fullName evidence="1">Uncharacterized protein</fullName>
    </submittedName>
</protein>
<comment type="caution">
    <text evidence="1">The sequence shown here is derived from an EMBL/GenBank/DDBJ whole genome shotgun (WGS) entry which is preliminary data.</text>
</comment>
<name>A0A368YEM5_9HYPH</name>
<dbReference type="EMBL" id="QPJM01000022">
    <property type="protein sequence ID" value="RCW78691.1"/>
    <property type="molecule type" value="Genomic_DNA"/>
</dbReference>
<dbReference type="AlphaFoldDB" id="A0A368YEM5"/>
<organism evidence="1 2">
    <name type="scientific">Phyllobacterium bourgognense</name>
    <dbReference type="NCBI Taxonomy" id="314236"/>
    <lineage>
        <taxon>Bacteria</taxon>
        <taxon>Pseudomonadati</taxon>
        <taxon>Pseudomonadota</taxon>
        <taxon>Alphaproteobacteria</taxon>
        <taxon>Hyphomicrobiales</taxon>
        <taxon>Phyllobacteriaceae</taxon>
        <taxon>Phyllobacterium</taxon>
    </lineage>
</organism>
<reference evidence="1 2" key="1">
    <citation type="submission" date="2018-07" db="EMBL/GenBank/DDBJ databases">
        <title>Genomic Encyclopedia of Type Strains, Phase III (KMG-III): the genomes of soil and plant-associated and newly described type strains.</title>
        <authorList>
            <person name="Whitman W."/>
        </authorList>
    </citation>
    <scope>NUCLEOTIDE SEQUENCE [LARGE SCALE GENOMIC DNA]</scope>
    <source>
        <strain evidence="1 2">31-25a</strain>
    </source>
</reference>
<accession>A0A368YEM5</accession>
<evidence type="ECO:0000313" key="2">
    <source>
        <dbReference type="Proteomes" id="UP000253324"/>
    </source>
</evidence>
<evidence type="ECO:0000313" key="1">
    <source>
        <dbReference type="EMBL" id="RCW78691.1"/>
    </source>
</evidence>
<dbReference type="Proteomes" id="UP000253324">
    <property type="component" value="Unassembled WGS sequence"/>
</dbReference>
<sequence length="44" mass="4900">MTERLLGDAEPVNSKLVDGRVVLIDLDFINRQNSIEEDVGSSVR</sequence>
<gene>
    <name evidence="1" type="ORF">C7476_1223</name>
</gene>
<proteinExistence type="predicted"/>